<dbReference type="EMBL" id="ML769387">
    <property type="protein sequence ID" value="KAE9409747.1"/>
    <property type="molecule type" value="Genomic_DNA"/>
</dbReference>
<keyword evidence="2" id="KW-1185">Reference proteome</keyword>
<evidence type="ECO:0000313" key="1">
    <source>
        <dbReference type="EMBL" id="KAE9409747.1"/>
    </source>
</evidence>
<gene>
    <name evidence="1" type="ORF">BT96DRAFT_872408</name>
</gene>
<accession>A0A6A4ILM7</accession>
<dbReference type="Proteomes" id="UP000799118">
    <property type="component" value="Unassembled WGS sequence"/>
</dbReference>
<proteinExistence type="predicted"/>
<sequence length="193" mass="21804">MGKWSISVACTIRRGLRKIAENYDQFSKSVSGSYPKFEPHVTLATFSTLDPQQLRESIPKSGLSDLRIQFKSVDIGTHFFRSVYIAVEPSSALTALHTHIHQALNMEPRTPSFPHISLCYIVDDDAARGERQAWRDQLEATGRIRSSDNGVELNCGINVDEDWMACFLAHEIWLVNCVGPVEEWSILDRVLLN</sequence>
<evidence type="ECO:0000313" key="2">
    <source>
        <dbReference type="Proteomes" id="UP000799118"/>
    </source>
</evidence>
<organism evidence="1 2">
    <name type="scientific">Gymnopus androsaceus JB14</name>
    <dbReference type="NCBI Taxonomy" id="1447944"/>
    <lineage>
        <taxon>Eukaryota</taxon>
        <taxon>Fungi</taxon>
        <taxon>Dikarya</taxon>
        <taxon>Basidiomycota</taxon>
        <taxon>Agaricomycotina</taxon>
        <taxon>Agaricomycetes</taxon>
        <taxon>Agaricomycetidae</taxon>
        <taxon>Agaricales</taxon>
        <taxon>Marasmiineae</taxon>
        <taxon>Omphalotaceae</taxon>
        <taxon>Gymnopus</taxon>
    </lineage>
</organism>
<name>A0A6A4ILM7_9AGAR</name>
<dbReference type="AlphaFoldDB" id="A0A6A4ILM7"/>
<dbReference type="OrthoDB" id="514292at2759"/>
<dbReference type="InterPro" id="IPR009097">
    <property type="entry name" value="Cyclic_Pdiesterase"/>
</dbReference>
<reference evidence="1" key="1">
    <citation type="journal article" date="2019" name="Environ. Microbiol.">
        <title>Fungal ecological strategies reflected in gene transcription - a case study of two litter decomposers.</title>
        <authorList>
            <person name="Barbi F."/>
            <person name="Kohler A."/>
            <person name="Barry K."/>
            <person name="Baskaran P."/>
            <person name="Daum C."/>
            <person name="Fauchery L."/>
            <person name="Ihrmark K."/>
            <person name="Kuo A."/>
            <person name="LaButti K."/>
            <person name="Lipzen A."/>
            <person name="Morin E."/>
            <person name="Grigoriev I.V."/>
            <person name="Henrissat B."/>
            <person name="Lindahl B."/>
            <person name="Martin F."/>
        </authorList>
    </citation>
    <scope>NUCLEOTIDE SEQUENCE</scope>
    <source>
        <strain evidence="1">JB14</strain>
    </source>
</reference>
<dbReference type="SUPFAM" id="SSF55144">
    <property type="entry name" value="LigT-like"/>
    <property type="match status" value="1"/>
</dbReference>
<dbReference type="Pfam" id="PF07823">
    <property type="entry name" value="CPDase"/>
    <property type="match status" value="1"/>
</dbReference>
<dbReference type="PANTHER" id="PTHR28141">
    <property type="entry name" value="2',3'-CYCLIC-NUCLEOTIDE 3'-PHOSPHODIESTERASE"/>
    <property type="match status" value="1"/>
</dbReference>
<dbReference type="GO" id="GO:0009187">
    <property type="term" value="P:cyclic nucleotide metabolic process"/>
    <property type="evidence" value="ECO:0007669"/>
    <property type="project" value="TreeGrafter"/>
</dbReference>
<dbReference type="InterPro" id="IPR012386">
    <property type="entry name" value="Cyclic-nucl_3Pdiesterase"/>
</dbReference>
<dbReference type="Gene3D" id="3.90.1140.10">
    <property type="entry name" value="Cyclic phosphodiesterase"/>
    <property type="match status" value="1"/>
</dbReference>
<dbReference type="GO" id="GO:0004113">
    <property type="term" value="F:2',3'-cyclic-nucleotide 3'-phosphodiesterase activity"/>
    <property type="evidence" value="ECO:0007669"/>
    <property type="project" value="TreeGrafter"/>
</dbReference>
<protein>
    <submittedName>
        <fullName evidence="1">LigT-like protein</fullName>
    </submittedName>
</protein>
<dbReference type="PANTHER" id="PTHR28141:SF1">
    <property type="entry name" value="2',3'-CYCLIC-NUCLEOTIDE 3'-PHOSPHODIESTERASE"/>
    <property type="match status" value="1"/>
</dbReference>